<dbReference type="RefSeq" id="XP_013251165.1">
    <property type="nucleotide sequence ID" value="XM_013395711.1"/>
</dbReference>
<evidence type="ECO:0000256" key="1">
    <source>
        <dbReference type="SAM" id="MobiDB-lite"/>
    </source>
</evidence>
<sequence>MVSPADLLQQEVDCLRRAYSPFAEFVALIPAEDPARPVAAAAAAVVAAAAPLDAEKPIPCSTQQLKRQQWPQEQQQQQQQQLKQQDPQLDQLHQQQQPQRQLEQQQQPQQQQQQQQQQQFLCALSHPSGTLLLTIGLQIDGLQLLQLDCLPGQTPQVAVKSLQQKQQQQQQQQQQRKQQEKPLSQAQQQQLAAWGVRTPQHFAAVFESFESLLQAVCPQLFQRMQQELLVRQLQQQQQQPRE</sequence>
<name>U6GEP1_EIMAC</name>
<reference evidence="2" key="2">
    <citation type="submission" date="2013-10" db="EMBL/GenBank/DDBJ databases">
        <authorList>
            <person name="Aslett M."/>
        </authorList>
    </citation>
    <scope>NUCLEOTIDE SEQUENCE</scope>
    <source>
        <strain evidence="2">Houghton</strain>
    </source>
</reference>
<organism evidence="2 3">
    <name type="scientific">Eimeria acervulina</name>
    <name type="common">Coccidian parasite</name>
    <dbReference type="NCBI Taxonomy" id="5801"/>
    <lineage>
        <taxon>Eukaryota</taxon>
        <taxon>Sar</taxon>
        <taxon>Alveolata</taxon>
        <taxon>Apicomplexa</taxon>
        <taxon>Conoidasida</taxon>
        <taxon>Coccidia</taxon>
        <taxon>Eucoccidiorida</taxon>
        <taxon>Eimeriorina</taxon>
        <taxon>Eimeriidae</taxon>
        <taxon>Eimeria</taxon>
    </lineage>
</organism>
<feature type="region of interest" description="Disordered" evidence="1">
    <location>
        <begin position="63"/>
        <end position="110"/>
    </location>
</feature>
<dbReference type="AlphaFoldDB" id="U6GEP1"/>
<dbReference type="GeneID" id="25268880"/>
<dbReference type="Proteomes" id="UP000018050">
    <property type="component" value="Unassembled WGS sequence"/>
</dbReference>
<keyword evidence="3" id="KW-1185">Reference proteome</keyword>
<evidence type="ECO:0000313" key="2">
    <source>
        <dbReference type="EMBL" id="CDI78625.1"/>
    </source>
</evidence>
<dbReference type="OrthoDB" id="348099at2759"/>
<protein>
    <submittedName>
        <fullName evidence="2">Uncharacterized protein</fullName>
    </submittedName>
</protein>
<accession>U6GEP1</accession>
<proteinExistence type="predicted"/>
<reference evidence="2" key="1">
    <citation type="submission" date="2013-10" db="EMBL/GenBank/DDBJ databases">
        <title>Genomic analysis of the causative agents of coccidiosis in chickens.</title>
        <authorList>
            <person name="Reid A.J."/>
            <person name="Blake D."/>
            <person name="Billington K."/>
            <person name="Browne H."/>
            <person name="Dunn M."/>
            <person name="Hung S."/>
            <person name="Kawahara F."/>
            <person name="Miranda-Saavedra D."/>
            <person name="Mourier T."/>
            <person name="Nagra H."/>
            <person name="Otto T.D."/>
            <person name="Rawlings N."/>
            <person name="Sanchez A."/>
            <person name="Sanders M."/>
            <person name="Subramaniam C."/>
            <person name="Tay Y."/>
            <person name="Dear P."/>
            <person name="Doerig C."/>
            <person name="Gruber A."/>
            <person name="Parkinson J."/>
            <person name="Shirley M."/>
            <person name="Wan K.L."/>
            <person name="Berriman M."/>
            <person name="Tomley F."/>
            <person name="Pain A."/>
        </authorList>
    </citation>
    <scope>NUCLEOTIDE SEQUENCE</scope>
    <source>
        <strain evidence="2">Houghton</strain>
    </source>
</reference>
<dbReference type="VEuPathDB" id="ToxoDB:EAH_00008100"/>
<evidence type="ECO:0000313" key="3">
    <source>
        <dbReference type="Proteomes" id="UP000018050"/>
    </source>
</evidence>
<dbReference type="EMBL" id="HG670896">
    <property type="protein sequence ID" value="CDI78625.1"/>
    <property type="molecule type" value="Genomic_DNA"/>
</dbReference>
<gene>
    <name evidence="2" type="ORF">EAH_00008100</name>
</gene>